<dbReference type="KEGG" id="dsq:DICSQDRAFT_69099"/>
<proteinExistence type="predicted"/>
<protein>
    <submittedName>
        <fullName evidence="1">Uncharacterized protein</fullName>
    </submittedName>
</protein>
<evidence type="ECO:0000313" key="2">
    <source>
        <dbReference type="Proteomes" id="UP000053319"/>
    </source>
</evidence>
<dbReference type="EMBL" id="JH719448">
    <property type="protein sequence ID" value="EJF57571.1"/>
    <property type="molecule type" value="Genomic_DNA"/>
</dbReference>
<sequence length="86" mass="9939">LRREDFSQVEPDANQELWDLIKSMMHAAPALRIGNLLADTHPVVVRARELLHNTIGRHTCSPPTPLTLYFIVSSPAWYRHMVFLYI</sequence>
<dbReference type="GeneID" id="18843611"/>
<reference evidence="1 2" key="1">
    <citation type="journal article" date="2012" name="Science">
        <title>The Paleozoic origin of enzymatic lignin decomposition reconstructed from 31 fungal genomes.</title>
        <authorList>
            <person name="Floudas D."/>
            <person name="Binder M."/>
            <person name="Riley R."/>
            <person name="Barry K."/>
            <person name="Blanchette R.A."/>
            <person name="Henrissat B."/>
            <person name="Martinez A.T."/>
            <person name="Otillar R."/>
            <person name="Spatafora J.W."/>
            <person name="Yadav J.S."/>
            <person name="Aerts A."/>
            <person name="Benoit I."/>
            <person name="Boyd A."/>
            <person name="Carlson A."/>
            <person name="Copeland A."/>
            <person name="Coutinho P.M."/>
            <person name="de Vries R.P."/>
            <person name="Ferreira P."/>
            <person name="Findley K."/>
            <person name="Foster B."/>
            <person name="Gaskell J."/>
            <person name="Glotzer D."/>
            <person name="Gorecki P."/>
            <person name="Heitman J."/>
            <person name="Hesse C."/>
            <person name="Hori C."/>
            <person name="Igarashi K."/>
            <person name="Jurgens J.A."/>
            <person name="Kallen N."/>
            <person name="Kersten P."/>
            <person name="Kohler A."/>
            <person name="Kuees U."/>
            <person name="Kumar T.K.A."/>
            <person name="Kuo A."/>
            <person name="LaButti K."/>
            <person name="Larrondo L.F."/>
            <person name="Lindquist E."/>
            <person name="Ling A."/>
            <person name="Lombard V."/>
            <person name="Lucas S."/>
            <person name="Lundell T."/>
            <person name="Martin R."/>
            <person name="McLaughlin D.J."/>
            <person name="Morgenstern I."/>
            <person name="Morin E."/>
            <person name="Murat C."/>
            <person name="Nagy L.G."/>
            <person name="Nolan M."/>
            <person name="Ohm R.A."/>
            <person name="Patyshakuliyeva A."/>
            <person name="Rokas A."/>
            <person name="Ruiz-Duenas F.J."/>
            <person name="Sabat G."/>
            <person name="Salamov A."/>
            <person name="Samejima M."/>
            <person name="Schmutz J."/>
            <person name="Slot J.C."/>
            <person name="St John F."/>
            <person name="Stenlid J."/>
            <person name="Sun H."/>
            <person name="Sun S."/>
            <person name="Syed K."/>
            <person name="Tsang A."/>
            <person name="Wiebenga A."/>
            <person name="Young D."/>
            <person name="Pisabarro A."/>
            <person name="Eastwood D.C."/>
            <person name="Martin F."/>
            <person name="Cullen D."/>
            <person name="Grigoriev I.V."/>
            <person name="Hibbett D.S."/>
        </authorList>
    </citation>
    <scope>NUCLEOTIDE SEQUENCE [LARGE SCALE GENOMIC DNA]</scope>
    <source>
        <strain evidence="1 2">LYAD-421 SS1</strain>
    </source>
</reference>
<evidence type="ECO:0000313" key="1">
    <source>
        <dbReference type="EMBL" id="EJF57571.1"/>
    </source>
</evidence>
<accession>R7SN77</accession>
<organism evidence="1 2">
    <name type="scientific">Dichomitus squalens (strain LYAD-421)</name>
    <name type="common">Western red white-rot fungus</name>
    <dbReference type="NCBI Taxonomy" id="732165"/>
    <lineage>
        <taxon>Eukaryota</taxon>
        <taxon>Fungi</taxon>
        <taxon>Dikarya</taxon>
        <taxon>Basidiomycota</taxon>
        <taxon>Agaricomycotina</taxon>
        <taxon>Agaricomycetes</taxon>
        <taxon>Polyporales</taxon>
        <taxon>Polyporaceae</taxon>
        <taxon>Dichomitus</taxon>
    </lineage>
</organism>
<dbReference type="RefSeq" id="XP_007369667.1">
    <property type="nucleotide sequence ID" value="XM_007369605.1"/>
</dbReference>
<dbReference type="AlphaFoldDB" id="R7SN77"/>
<dbReference type="HOGENOM" id="CLU_2503837_0_0_1"/>
<name>R7SN77_DICSQ</name>
<feature type="non-terminal residue" evidence="1">
    <location>
        <position position="1"/>
    </location>
</feature>
<dbReference type="Proteomes" id="UP000053319">
    <property type="component" value="Unassembled WGS sequence"/>
</dbReference>
<gene>
    <name evidence="1" type="ORF">DICSQDRAFT_69099</name>
</gene>